<feature type="region of interest" description="Disordered" evidence="1">
    <location>
        <begin position="223"/>
        <end position="243"/>
    </location>
</feature>
<dbReference type="InterPro" id="IPR029055">
    <property type="entry name" value="Ntn_hydrolases_N"/>
</dbReference>
<feature type="non-terminal residue" evidence="2">
    <location>
        <position position="243"/>
    </location>
</feature>
<accession>A0A1A6HZ44</accession>
<protein>
    <submittedName>
        <fullName evidence="2">Uncharacterized protein</fullName>
    </submittedName>
</protein>
<keyword evidence="3" id="KW-1185">Reference proteome</keyword>
<evidence type="ECO:0000313" key="2">
    <source>
        <dbReference type="EMBL" id="OBS82997.1"/>
    </source>
</evidence>
<dbReference type="SUPFAM" id="SSF56235">
    <property type="entry name" value="N-terminal nucleophile aminohydrolases (Ntn hydrolases)"/>
    <property type="match status" value="1"/>
</dbReference>
<sequence length="243" mass="26458">MVVKVGRLRPKRGRGSGGESMAGTSLELKIIALNKAVPQDGWSEEIPEGESNRSHPRDEFRNSLWRSSEQELIGLLNEKGPRLAAHHGLTCPQMVSPSTVRQREWTTVVLGMGKTVFRLQDESTMQICPLGDNIYMTFVYLNTDPLVVTHRTQSEAAVTQSNGLRPCGTLVFIVSFDSDCTPRINPSGTYVTGNAIKQLSSLFMTNPSGIYTALDALASKEPGTANYPASPSSTNSFVLGEPE</sequence>
<evidence type="ECO:0000313" key="3">
    <source>
        <dbReference type="Proteomes" id="UP000092124"/>
    </source>
</evidence>
<dbReference type="AlphaFoldDB" id="A0A1A6HZ44"/>
<feature type="compositionally biased region" description="Basic residues" evidence="1">
    <location>
        <begin position="1"/>
        <end position="14"/>
    </location>
</feature>
<proteinExistence type="predicted"/>
<reference evidence="2 3" key="1">
    <citation type="submission" date="2016-06" db="EMBL/GenBank/DDBJ databases">
        <title>The Draft Genome Sequence and Annotation of the Desert Woodrat Neotoma lepida.</title>
        <authorList>
            <person name="Campbell M."/>
            <person name="Oakeson K.F."/>
            <person name="Yandell M."/>
            <person name="Halpert J.R."/>
            <person name="Dearing D."/>
        </authorList>
    </citation>
    <scope>NUCLEOTIDE SEQUENCE [LARGE SCALE GENOMIC DNA]</scope>
    <source>
        <strain evidence="2">417</strain>
        <tissue evidence="2">Liver</tissue>
    </source>
</reference>
<dbReference type="Proteomes" id="UP000092124">
    <property type="component" value="Unassembled WGS sequence"/>
</dbReference>
<feature type="compositionally biased region" description="Polar residues" evidence="1">
    <location>
        <begin position="227"/>
        <end position="237"/>
    </location>
</feature>
<dbReference type="EMBL" id="LZPO01007968">
    <property type="protein sequence ID" value="OBS82997.1"/>
    <property type="molecule type" value="Genomic_DNA"/>
</dbReference>
<comment type="caution">
    <text evidence="2">The sequence shown here is derived from an EMBL/GenBank/DDBJ whole genome shotgun (WGS) entry which is preliminary data.</text>
</comment>
<organism evidence="2 3">
    <name type="scientific">Neotoma lepida</name>
    <name type="common">Desert woodrat</name>
    <dbReference type="NCBI Taxonomy" id="56216"/>
    <lineage>
        <taxon>Eukaryota</taxon>
        <taxon>Metazoa</taxon>
        <taxon>Chordata</taxon>
        <taxon>Craniata</taxon>
        <taxon>Vertebrata</taxon>
        <taxon>Euteleostomi</taxon>
        <taxon>Mammalia</taxon>
        <taxon>Eutheria</taxon>
        <taxon>Euarchontoglires</taxon>
        <taxon>Glires</taxon>
        <taxon>Rodentia</taxon>
        <taxon>Myomorpha</taxon>
        <taxon>Muroidea</taxon>
        <taxon>Cricetidae</taxon>
        <taxon>Neotominae</taxon>
        <taxon>Neotoma</taxon>
    </lineage>
</organism>
<feature type="region of interest" description="Disordered" evidence="1">
    <location>
        <begin position="1"/>
        <end position="21"/>
    </location>
</feature>
<gene>
    <name evidence="2" type="ORF">A6R68_23011</name>
</gene>
<name>A0A1A6HZ44_NEOLE</name>
<dbReference type="STRING" id="56216.A0A1A6HZ44"/>
<evidence type="ECO:0000256" key="1">
    <source>
        <dbReference type="SAM" id="MobiDB-lite"/>
    </source>
</evidence>